<dbReference type="Gene3D" id="3.20.20.140">
    <property type="entry name" value="Metal-dependent hydrolases"/>
    <property type="match status" value="1"/>
</dbReference>
<dbReference type="Proteomes" id="UP001596047">
    <property type="component" value="Unassembled WGS sequence"/>
</dbReference>
<organism evidence="3 4">
    <name type="scientific">Paenibacillus solisilvae</name>
    <dbReference type="NCBI Taxonomy" id="2486751"/>
    <lineage>
        <taxon>Bacteria</taxon>
        <taxon>Bacillati</taxon>
        <taxon>Bacillota</taxon>
        <taxon>Bacilli</taxon>
        <taxon>Bacillales</taxon>
        <taxon>Paenibacillaceae</taxon>
        <taxon>Paenibacillus</taxon>
    </lineage>
</organism>
<dbReference type="PANTHER" id="PTHR21240:SF28">
    <property type="entry name" value="ISO-OROTATE DECARBOXYLASE (EUROFUNG)"/>
    <property type="match status" value="1"/>
</dbReference>
<dbReference type="InterPro" id="IPR032466">
    <property type="entry name" value="Metal_Hydrolase"/>
</dbReference>
<reference evidence="4" key="1">
    <citation type="journal article" date="2019" name="Int. J. Syst. Evol. Microbiol.">
        <title>The Global Catalogue of Microorganisms (GCM) 10K type strain sequencing project: providing services to taxonomists for standard genome sequencing and annotation.</title>
        <authorList>
            <consortium name="The Broad Institute Genomics Platform"/>
            <consortium name="The Broad Institute Genome Sequencing Center for Infectious Disease"/>
            <person name="Wu L."/>
            <person name="Ma J."/>
        </authorList>
    </citation>
    <scope>NUCLEOTIDE SEQUENCE [LARGE SCALE GENOMIC DNA]</scope>
    <source>
        <strain evidence="4">CGMCC 1.3240</strain>
    </source>
</reference>
<feature type="domain" description="Amidohydrolase-related" evidence="2">
    <location>
        <begin position="53"/>
        <end position="242"/>
    </location>
</feature>
<evidence type="ECO:0000259" key="2">
    <source>
        <dbReference type="Pfam" id="PF04909"/>
    </source>
</evidence>
<comment type="caution">
    <text evidence="3">The sequence shown here is derived from an EMBL/GenBank/DDBJ whole genome shotgun (WGS) entry which is preliminary data.</text>
</comment>
<keyword evidence="4" id="KW-1185">Reference proteome</keyword>
<dbReference type="PANTHER" id="PTHR21240">
    <property type="entry name" value="2-AMINO-3-CARBOXYLMUCONATE-6-SEMIALDEHYDE DECARBOXYLASE"/>
    <property type="match status" value="1"/>
</dbReference>
<protein>
    <submittedName>
        <fullName evidence="3">Amidohydrolase family protein</fullName>
    </submittedName>
</protein>
<sequence length="250" mass="28047">MNVFADVHCTIGQEQDVPFDVDELLGIMDQYRIEKAVLSPSHQEMVVENQSGNDAIIRYVNARPDRFLGYASVNPWYGKKAEAELSRALDAGLSGVKFHPALQGFFPFDLQKLDPLMKIVEEYRVPVYFHTGTPIFSQPLQVAELALNYPSIPFIMGRMGNTDFWIDTPRAFAMADNLYVDTPYTMPRNIARLAQIDINRILFSADLPYSHAGIELKKIADIGLEPEDLAKIGSENFNRIFGGKARSGEG</sequence>
<name>A0ABW0W5E1_9BACL</name>
<evidence type="ECO:0000256" key="1">
    <source>
        <dbReference type="ARBA" id="ARBA00023239"/>
    </source>
</evidence>
<gene>
    <name evidence="3" type="ORF">ACFPYJ_30150</name>
</gene>
<dbReference type="SUPFAM" id="SSF51556">
    <property type="entry name" value="Metallo-dependent hydrolases"/>
    <property type="match status" value="1"/>
</dbReference>
<keyword evidence="1" id="KW-0456">Lyase</keyword>
<proteinExistence type="predicted"/>
<dbReference type="Pfam" id="PF04909">
    <property type="entry name" value="Amidohydro_2"/>
    <property type="match status" value="1"/>
</dbReference>
<dbReference type="InterPro" id="IPR032465">
    <property type="entry name" value="ACMSD"/>
</dbReference>
<evidence type="ECO:0000313" key="3">
    <source>
        <dbReference type="EMBL" id="MFC5653302.1"/>
    </source>
</evidence>
<dbReference type="RefSeq" id="WP_379191956.1">
    <property type="nucleotide sequence ID" value="NZ_JBHSOW010000121.1"/>
</dbReference>
<dbReference type="EMBL" id="JBHSOW010000121">
    <property type="protein sequence ID" value="MFC5653302.1"/>
    <property type="molecule type" value="Genomic_DNA"/>
</dbReference>
<dbReference type="InterPro" id="IPR006680">
    <property type="entry name" value="Amidohydro-rel"/>
</dbReference>
<evidence type="ECO:0000313" key="4">
    <source>
        <dbReference type="Proteomes" id="UP001596047"/>
    </source>
</evidence>
<accession>A0ABW0W5E1</accession>